<keyword evidence="2" id="KW-1185">Reference proteome</keyword>
<proteinExistence type="predicted"/>
<comment type="caution">
    <text evidence="1">The sequence shown here is derived from an EMBL/GenBank/DDBJ whole genome shotgun (WGS) entry which is preliminary data.</text>
</comment>
<gene>
    <name evidence="1" type="ORF">AAE3_LOCUS2880</name>
</gene>
<evidence type="ECO:0000313" key="1">
    <source>
        <dbReference type="EMBL" id="CAA7260636.1"/>
    </source>
</evidence>
<accession>A0A8S0W7V9</accession>
<reference evidence="1 2" key="1">
    <citation type="submission" date="2020-01" db="EMBL/GenBank/DDBJ databases">
        <authorList>
            <person name="Gupta K D."/>
        </authorList>
    </citation>
    <scope>NUCLEOTIDE SEQUENCE [LARGE SCALE GENOMIC DNA]</scope>
</reference>
<dbReference type="AlphaFoldDB" id="A0A8S0W7V9"/>
<name>A0A8S0W7V9_CYCAE</name>
<dbReference type="EMBL" id="CACVBS010000030">
    <property type="protein sequence ID" value="CAA7260636.1"/>
    <property type="molecule type" value="Genomic_DNA"/>
</dbReference>
<dbReference type="Proteomes" id="UP000467700">
    <property type="component" value="Unassembled WGS sequence"/>
</dbReference>
<dbReference type="OrthoDB" id="2920287at2759"/>
<evidence type="ECO:0000313" key="2">
    <source>
        <dbReference type="Proteomes" id="UP000467700"/>
    </source>
</evidence>
<organism evidence="1 2">
    <name type="scientific">Cyclocybe aegerita</name>
    <name type="common">Black poplar mushroom</name>
    <name type="synonym">Agrocybe aegerita</name>
    <dbReference type="NCBI Taxonomy" id="1973307"/>
    <lineage>
        <taxon>Eukaryota</taxon>
        <taxon>Fungi</taxon>
        <taxon>Dikarya</taxon>
        <taxon>Basidiomycota</taxon>
        <taxon>Agaricomycotina</taxon>
        <taxon>Agaricomycetes</taxon>
        <taxon>Agaricomycetidae</taxon>
        <taxon>Agaricales</taxon>
        <taxon>Agaricineae</taxon>
        <taxon>Bolbitiaceae</taxon>
        <taxon>Cyclocybe</taxon>
    </lineage>
</organism>
<sequence>MTSQSDAKSPSSALTFSLPDYDLGNMPIVPDPPDASPLSFATATERSFTDAPKLTTLTMTSSDPDIKPIVGGLDWKKKTMEINGKIKPIAELKSKTSGSSFDLTREWTWGTSKYVVSTKKGVWMAKRGEDSIAVLTRLIRHPFKKDELRTLTFHVNLSEEEMIFLILILMYQDLKLPPDQRPVTFKAAAGDAAVNTTATVVGNVATAGLTSCCSIQ</sequence>
<protein>
    <submittedName>
        <fullName evidence="1">Uncharacterized protein</fullName>
    </submittedName>
</protein>